<dbReference type="Pfam" id="PF04892">
    <property type="entry name" value="VanZ"/>
    <property type="match status" value="1"/>
</dbReference>
<dbReference type="InterPro" id="IPR006976">
    <property type="entry name" value="VanZ-like"/>
</dbReference>
<feature type="transmembrane region" description="Helical" evidence="1">
    <location>
        <begin position="58"/>
        <end position="79"/>
    </location>
</feature>
<protein>
    <submittedName>
        <fullName evidence="3">Antibiotic resistance protein VanZ</fullName>
    </submittedName>
</protein>
<feature type="transmembrane region" description="Helical" evidence="1">
    <location>
        <begin position="7"/>
        <end position="26"/>
    </location>
</feature>
<evidence type="ECO:0000313" key="3">
    <source>
        <dbReference type="EMBL" id="KZS43930.1"/>
    </source>
</evidence>
<dbReference type="OrthoDB" id="4822551at2"/>
<sequence length="137" mass="15772">MKSPYKMIALILLIGYTILLGYWMLWGFGRTVRHEYSYNLVPFSTMVTYFPVRSTSSIINIMGNIAVFVPFGVLLPLLFRLRYLKMLGVFVIGLFLLEMAQLITRRGSFDVDDFILNSLGATIGYGLLRISMKWRAR</sequence>
<evidence type="ECO:0000313" key="4">
    <source>
        <dbReference type="Proteomes" id="UP000076796"/>
    </source>
</evidence>
<keyword evidence="1" id="KW-0472">Membrane</keyword>
<keyword evidence="1" id="KW-0812">Transmembrane</keyword>
<feature type="transmembrane region" description="Helical" evidence="1">
    <location>
        <begin position="86"/>
        <end position="103"/>
    </location>
</feature>
<dbReference type="AlphaFoldDB" id="A0A163EPR3"/>
<evidence type="ECO:0000259" key="2">
    <source>
        <dbReference type="Pfam" id="PF04892"/>
    </source>
</evidence>
<comment type="caution">
    <text evidence="3">The sequence shown here is derived from an EMBL/GenBank/DDBJ whole genome shotgun (WGS) entry which is preliminary data.</text>
</comment>
<dbReference type="PANTHER" id="PTHR36834:SF1">
    <property type="entry name" value="INTEGRAL MEMBRANE PROTEIN"/>
    <property type="match status" value="1"/>
</dbReference>
<dbReference type="STRING" id="59843.A3958_00350"/>
<dbReference type="RefSeq" id="WP_036641793.1">
    <property type="nucleotide sequence ID" value="NZ_CBCSBX010000004.1"/>
</dbReference>
<gene>
    <name evidence="3" type="ORF">AWU65_28045</name>
</gene>
<dbReference type="GeneID" id="97554507"/>
<dbReference type="EMBL" id="LWMH01000002">
    <property type="protein sequence ID" value="KZS43930.1"/>
    <property type="molecule type" value="Genomic_DNA"/>
</dbReference>
<evidence type="ECO:0000256" key="1">
    <source>
        <dbReference type="SAM" id="Phobius"/>
    </source>
</evidence>
<dbReference type="KEGG" id="pglu:A3958_00350"/>
<accession>A0A163EPR3</accession>
<dbReference type="Proteomes" id="UP000076796">
    <property type="component" value="Unassembled WGS sequence"/>
</dbReference>
<feature type="transmembrane region" description="Helical" evidence="1">
    <location>
        <begin position="115"/>
        <end position="132"/>
    </location>
</feature>
<reference evidence="3" key="1">
    <citation type="journal article" date="2016" name="Genome Announc.">
        <title>Draft genomes of two strains of Paenibacillus glucanolyticus with capability to degrade lignocellulose.</title>
        <authorList>
            <person name="Mathews S.L."/>
            <person name="Pawlak J."/>
            <person name="Grunden A.M."/>
        </authorList>
    </citation>
    <scope>NUCLEOTIDE SEQUENCE [LARGE SCALE GENOMIC DNA]</scope>
    <source>
        <strain evidence="3">SLM1</strain>
    </source>
</reference>
<name>A0A163EPR3_9BACL</name>
<organism evidence="3 4">
    <name type="scientific">Paenibacillus glucanolyticus</name>
    <dbReference type="NCBI Taxonomy" id="59843"/>
    <lineage>
        <taxon>Bacteria</taxon>
        <taxon>Bacillati</taxon>
        <taxon>Bacillota</taxon>
        <taxon>Bacilli</taxon>
        <taxon>Bacillales</taxon>
        <taxon>Paenibacillaceae</taxon>
        <taxon>Paenibacillus</taxon>
    </lineage>
</organism>
<keyword evidence="4" id="KW-1185">Reference proteome</keyword>
<proteinExistence type="predicted"/>
<dbReference type="InterPro" id="IPR053150">
    <property type="entry name" value="Teicoplanin_resist-assoc"/>
</dbReference>
<keyword evidence="1" id="KW-1133">Transmembrane helix</keyword>
<dbReference type="PANTHER" id="PTHR36834">
    <property type="entry name" value="MEMBRANE PROTEIN-RELATED"/>
    <property type="match status" value="1"/>
</dbReference>
<feature type="domain" description="VanZ-like" evidence="2">
    <location>
        <begin position="11"/>
        <end position="130"/>
    </location>
</feature>